<dbReference type="AlphaFoldDB" id="A0A7S2Y6R3"/>
<feature type="transmembrane region" description="Helical" evidence="1">
    <location>
        <begin position="262"/>
        <end position="280"/>
    </location>
</feature>
<accession>A0A7S2Y6R3</accession>
<name>A0A7S2Y6R3_9STRA</name>
<sequence>MSNLNTSTGHYEYGMDMSPQLSLTDGDWCEDGTWSVIFAIGTFVLFVLFHQVMYFYKGRCTNNKGTEPNTHVEYQNQGRSLTESMIERVFVAPFVPKKLETLVALIFGAWFMMTIPMAFTRYFEGWWGQQLLTQQGPFNLMANAIGCKGLDMNAIKYAIQAPQDQEQKEVVRLGSHAALAQPERVLFPQESPEEQEFASAESSVNAAPKSLGHSPDIDYYFALHLFFGMVWLTMGGIQIYLAKNGWSSNKEVRHSRHRVFGFFSVLAFAGHIGMVMNISWRNPVHQNWVSPSCC</sequence>
<reference evidence="2" key="1">
    <citation type="submission" date="2021-01" db="EMBL/GenBank/DDBJ databases">
        <authorList>
            <person name="Corre E."/>
            <person name="Pelletier E."/>
            <person name="Niang G."/>
            <person name="Scheremetjew M."/>
            <person name="Finn R."/>
            <person name="Kale V."/>
            <person name="Holt S."/>
            <person name="Cochrane G."/>
            <person name="Meng A."/>
            <person name="Brown T."/>
            <person name="Cohen L."/>
        </authorList>
    </citation>
    <scope>NUCLEOTIDE SEQUENCE</scope>
    <source>
        <strain evidence="2">CCMP125</strain>
    </source>
</reference>
<gene>
    <name evidence="2" type="ORF">APAL1065_LOCUS7514</name>
</gene>
<feature type="transmembrane region" description="Helical" evidence="1">
    <location>
        <begin position="34"/>
        <end position="56"/>
    </location>
</feature>
<proteinExistence type="predicted"/>
<organism evidence="2">
    <name type="scientific">Entomoneis paludosa</name>
    <dbReference type="NCBI Taxonomy" id="265537"/>
    <lineage>
        <taxon>Eukaryota</taxon>
        <taxon>Sar</taxon>
        <taxon>Stramenopiles</taxon>
        <taxon>Ochrophyta</taxon>
        <taxon>Bacillariophyta</taxon>
        <taxon>Bacillariophyceae</taxon>
        <taxon>Bacillariophycidae</taxon>
        <taxon>Entomoneidaceae</taxon>
        <taxon>Entomoneis</taxon>
    </lineage>
</organism>
<evidence type="ECO:0000313" key="2">
    <source>
        <dbReference type="EMBL" id="CAD9955854.1"/>
    </source>
</evidence>
<keyword evidence="1" id="KW-0472">Membrane</keyword>
<evidence type="ECO:0000256" key="1">
    <source>
        <dbReference type="SAM" id="Phobius"/>
    </source>
</evidence>
<keyword evidence="1" id="KW-1133">Transmembrane helix</keyword>
<keyword evidence="1" id="KW-0812">Transmembrane</keyword>
<feature type="transmembrane region" description="Helical" evidence="1">
    <location>
        <begin position="102"/>
        <end position="123"/>
    </location>
</feature>
<protein>
    <submittedName>
        <fullName evidence="2">Uncharacterized protein</fullName>
    </submittedName>
</protein>
<dbReference type="EMBL" id="HBHT01011169">
    <property type="protein sequence ID" value="CAD9955854.1"/>
    <property type="molecule type" value="Transcribed_RNA"/>
</dbReference>
<feature type="transmembrane region" description="Helical" evidence="1">
    <location>
        <begin position="219"/>
        <end position="241"/>
    </location>
</feature>